<accession>A0ABR7IPZ0</accession>
<name>A0ABR7IPZ0_9CLOT</name>
<feature type="transmembrane region" description="Helical" evidence="1">
    <location>
        <begin position="39"/>
        <end position="57"/>
    </location>
</feature>
<keyword evidence="1" id="KW-0472">Membrane</keyword>
<organism evidence="2 3">
    <name type="scientific">Clostridium facile</name>
    <dbReference type="NCBI Taxonomy" id="2763035"/>
    <lineage>
        <taxon>Bacteria</taxon>
        <taxon>Bacillati</taxon>
        <taxon>Bacillota</taxon>
        <taxon>Clostridia</taxon>
        <taxon>Eubacteriales</taxon>
        <taxon>Clostridiaceae</taxon>
        <taxon>Clostridium</taxon>
    </lineage>
</organism>
<reference evidence="2 3" key="1">
    <citation type="submission" date="2020-08" db="EMBL/GenBank/DDBJ databases">
        <title>Genome public.</title>
        <authorList>
            <person name="Liu C."/>
            <person name="Sun Q."/>
        </authorList>
    </citation>
    <scope>NUCLEOTIDE SEQUENCE [LARGE SCALE GENOMIC DNA]</scope>
    <source>
        <strain evidence="2 3">NSJ-27</strain>
    </source>
</reference>
<feature type="transmembrane region" description="Helical" evidence="1">
    <location>
        <begin position="12"/>
        <end position="33"/>
    </location>
</feature>
<dbReference type="Proteomes" id="UP000649151">
    <property type="component" value="Unassembled WGS sequence"/>
</dbReference>
<evidence type="ECO:0000313" key="3">
    <source>
        <dbReference type="Proteomes" id="UP000649151"/>
    </source>
</evidence>
<keyword evidence="1" id="KW-0812">Transmembrane</keyword>
<sequence length="83" mass="9618">MKRNFFKDTSPLKKGITIILAIIFLANVILMIAGFQHTILIVITLEIPIVYMIVCFIQDIKKSKFSTPDLTLEQKKLYRMAWS</sequence>
<dbReference type="EMBL" id="JACOQK010000001">
    <property type="protein sequence ID" value="MBC5787215.1"/>
    <property type="molecule type" value="Genomic_DNA"/>
</dbReference>
<protein>
    <submittedName>
        <fullName evidence="2">Uncharacterized protein</fullName>
    </submittedName>
</protein>
<gene>
    <name evidence="2" type="ORF">H8Z77_04135</name>
</gene>
<comment type="caution">
    <text evidence="2">The sequence shown here is derived from an EMBL/GenBank/DDBJ whole genome shotgun (WGS) entry which is preliminary data.</text>
</comment>
<evidence type="ECO:0000313" key="2">
    <source>
        <dbReference type="EMBL" id="MBC5787215.1"/>
    </source>
</evidence>
<keyword evidence="3" id="KW-1185">Reference proteome</keyword>
<dbReference type="RefSeq" id="WP_186996265.1">
    <property type="nucleotide sequence ID" value="NZ_JACOQK010000001.1"/>
</dbReference>
<evidence type="ECO:0000256" key="1">
    <source>
        <dbReference type="SAM" id="Phobius"/>
    </source>
</evidence>
<proteinExistence type="predicted"/>
<keyword evidence="1" id="KW-1133">Transmembrane helix</keyword>